<accession>A0A9I9DWA0</accession>
<evidence type="ECO:0000313" key="2">
    <source>
        <dbReference type="EnsemblPlants" id="MELO3C024526.2.1"/>
    </source>
</evidence>
<dbReference type="AlphaFoldDB" id="A0A9I9DWA0"/>
<dbReference type="Gramene" id="MELO3C024526.2.1">
    <property type="protein sequence ID" value="MELO3C024526.2.1"/>
    <property type="gene ID" value="MELO3C024526.2"/>
</dbReference>
<name>A0A9I9DWA0_CUCME</name>
<feature type="compositionally biased region" description="Basic residues" evidence="1">
    <location>
        <begin position="25"/>
        <end position="34"/>
    </location>
</feature>
<dbReference type="EnsemblPlants" id="MELO3C024526.2.1">
    <property type="protein sequence ID" value="MELO3C024526.2.1"/>
    <property type="gene ID" value="MELO3C024526.2"/>
</dbReference>
<protein>
    <submittedName>
        <fullName evidence="2">Uncharacterized protein</fullName>
    </submittedName>
</protein>
<organism evidence="2">
    <name type="scientific">Cucumis melo</name>
    <name type="common">Muskmelon</name>
    <dbReference type="NCBI Taxonomy" id="3656"/>
    <lineage>
        <taxon>Eukaryota</taxon>
        <taxon>Viridiplantae</taxon>
        <taxon>Streptophyta</taxon>
        <taxon>Embryophyta</taxon>
        <taxon>Tracheophyta</taxon>
        <taxon>Spermatophyta</taxon>
        <taxon>Magnoliopsida</taxon>
        <taxon>eudicotyledons</taxon>
        <taxon>Gunneridae</taxon>
        <taxon>Pentapetalae</taxon>
        <taxon>rosids</taxon>
        <taxon>fabids</taxon>
        <taxon>Cucurbitales</taxon>
        <taxon>Cucurbitaceae</taxon>
        <taxon>Benincaseae</taxon>
        <taxon>Cucumis</taxon>
    </lineage>
</organism>
<feature type="region of interest" description="Disordered" evidence="1">
    <location>
        <begin position="1"/>
        <end position="42"/>
    </location>
</feature>
<proteinExistence type="predicted"/>
<reference evidence="2" key="1">
    <citation type="submission" date="2023-03" db="UniProtKB">
        <authorList>
            <consortium name="EnsemblPlants"/>
        </authorList>
    </citation>
    <scope>IDENTIFICATION</scope>
</reference>
<evidence type="ECO:0000256" key="1">
    <source>
        <dbReference type="SAM" id="MobiDB-lite"/>
    </source>
</evidence>
<sequence length="73" mass="8586">MDLGKMEERSEGKPSLEGRSGGRREGRRKKKKRRGGLERERESKNSIFLFRKWDTASESDYLGERERPHFGCL</sequence>
<feature type="compositionally biased region" description="Basic and acidic residues" evidence="1">
    <location>
        <begin position="1"/>
        <end position="24"/>
    </location>
</feature>